<evidence type="ECO:0000313" key="1">
    <source>
        <dbReference type="EMBL" id="OAG09880.1"/>
    </source>
</evidence>
<dbReference type="AlphaFoldDB" id="A0A177CSL6"/>
<protein>
    <submittedName>
        <fullName evidence="1">Uncharacterized protein</fullName>
    </submittedName>
</protein>
<organism evidence="1 2">
    <name type="scientific">Paraphaeosphaeria sporulosa</name>
    <dbReference type="NCBI Taxonomy" id="1460663"/>
    <lineage>
        <taxon>Eukaryota</taxon>
        <taxon>Fungi</taxon>
        <taxon>Dikarya</taxon>
        <taxon>Ascomycota</taxon>
        <taxon>Pezizomycotina</taxon>
        <taxon>Dothideomycetes</taxon>
        <taxon>Pleosporomycetidae</taxon>
        <taxon>Pleosporales</taxon>
        <taxon>Massarineae</taxon>
        <taxon>Didymosphaeriaceae</taxon>
        <taxon>Paraphaeosphaeria</taxon>
    </lineage>
</organism>
<dbReference type="RefSeq" id="XP_018040245.1">
    <property type="nucleotide sequence ID" value="XM_018179975.1"/>
</dbReference>
<reference evidence="1 2" key="1">
    <citation type="submission" date="2016-05" db="EMBL/GenBank/DDBJ databases">
        <title>Comparative analysis of secretome profiles of manganese(II)-oxidizing ascomycete fungi.</title>
        <authorList>
            <consortium name="DOE Joint Genome Institute"/>
            <person name="Zeiner C.A."/>
            <person name="Purvine S.O."/>
            <person name="Zink E.M."/>
            <person name="Wu S."/>
            <person name="Pasa-Tolic L."/>
            <person name="Chaput D.L."/>
            <person name="Haridas S."/>
            <person name="Grigoriev I.V."/>
            <person name="Santelli C.M."/>
            <person name="Hansel C.M."/>
        </authorList>
    </citation>
    <scope>NUCLEOTIDE SEQUENCE [LARGE SCALE GENOMIC DNA]</scope>
    <source>
        <strain evidence="1 2">AP3s5-JAC2a</strain>
    </source>
</reference>
<evidence type="ECO:0000313" key="2">
    <source>
        <dbReference type="Proteomes" id="UP000077069"/>
    </source>
</evidence>
<dbReference type="OrthoDB" id="2922289at2759"/>
<dbReference type="PANTHER" id="PTHR40788">
    <property type="entry name" value="CLR5 DOMAIN-CONTAINING PROTEIN-RELATED"/>
    <property type="match status" value="1"/>
</dbReference>
<dbReference type="InParanoid" id="A0A177CSL6"/>
<proteinExistence type="predicted"/>
<dbReference type="STRING" id="1460663.A0A177CSL6"/>
<sequence>MYKTTLRATFGGEGSWVKKKTKTHGLPEQVQVTEAMLHAPVPSGASDKPEIRRVYKHPFKTLKAIFGTDAYSEGEVSKTIKWNAFVRAMIRTGFAAEKLQGSTWRFIPHGNTVIERSIQFHEPHPGSDIPYSMARRFGRKLERVYG</sequence>
<keyword evidence="2" id="KW-1185">Reference proteome</keyword>
<dbReference type="Proteomes" id="UP000077069">
    <property type="component" value="Unassembled WGS sequence"/>
</dbReference>
<name>A0A177CSL6_9PLEO</name>
<gene>
    <name evidence="1" type="ORF">CC84DRAFT_1172374</name>
</gene>
<accession>A0A177CSL6</accession>
<dbReference type="EMBL" id="KV441549">
    <property type="protein sequence ID" value="OAG09880.1"/>
    <property type="molecule type" value="Genomic_DNA"/>
</dbReference>
<dbReference type="PANTHER" id="PTHR40788:SF1">
    <property type="entry name" value="IPA PROTEIN"/>
    <property type="match status" value="1"/>
</dbReference>
<dbReference type="GeneID" id="28763461"/>